<keyword evidence="1" id="KW-0193">Cuticle</keyword>
<evidence type="ECO:0000313" key="6">
    <source>
        <dbReference type="Proteomes" id="UP001608902"/>
    </source>
</evidence>
<reference evidence="5 6" key="1">
    <citation type="submission" date="2024-08" db="EMBL/GenBank/DDBJ databases">
        <title>Gnathostoma spinigerum genome.</title>
        <authorList>
            <person name="Gonzalez-Bertolin B."/>
            <person name="Monzon S."/>
            <person name="Zaballos A."/>
            <person name="Jimenez P."/>
            <person name="Dekumyoy P."/>
            <person name="Varona S."/>
            <person name="Cuesta I."/>
            <person name="Sumanam S."/>
            <person name="Adisakwattana P."/>
            <person name="Gasser R.B."/>
            <person name="Hernandez-Gonzalez A."/>
            <person name="Young N.D."/>
            <person name="Perteguer M.J."/>
        </authorList>
    </citation>
    <scope>NUCLEOTIDE SEQUENCE [LARGE SCALE GENOMIC DNA]</scope>
    <source>
        <strain evidence="5">AL3</strain>
        <tissue evidence="5">Liver</tissue>
    </source>
</reference>
<evidence type="ECO:0000259" key="4">
    <source>
        <dbReference type="PROSITE" id="PS51034"/>
    </source>
</evidence>
<dbReference type="InterPro" id="IPR056953">
    <property type="entry name" value="CUT_N"/>
</dbReference>
<comment type="caution">
    <text evidence="5">The sequence shown here is derived from an EMBL/GenBank/DDBJ whole genome shotgun (WGS) entry which is preliminary data.</text>
</comment>
<dbReference type="EMBL" id="JBGFUD010008589">
    <property type="protein sequence ID" value="MFH4982154.1"/>
    <property type="molecule type" value="Genomic_DNA"/>
</dbReference>
<feature type="chain" id="PRO_5044756033" description="ZP domain-containing protein" evidence="3">
    <location>
        <begin position="17"/>
        <end position="139"/>
    </location>
</feature>
<accession>A0ABD6EQA5</accession>
<evidence type="ECO:0000256" key="3">
    <source>
        <dbReference type="SAM" id="SignalP"/>
    </source>
</evidence>
<organism evidence="5 6">
    <name type="scientific">Gnathostoma spinigerum</name>
    <dbReference type="NCBI Taxonomy" id="75299"/>
    <lineage>
        <taxon>Eukaryota</taxon>
        <taxon>Metazoa</taxon>
        <taxon>Ecdysozoa</taxon>
        <taxon>Nematoda</taxon>
        <taxon>Chromadorea</taxon>
        <taxon>Rhabditida</taxon>
        <taxon>Spirurina</taxon>
        <taxon>Gnathostomatomorpha</taxon>
        <taxon>Gnathostomatoidea</taxon>
        <taxon>Gnathostomatidae</taxon>
        <taxon>Gnathostoma</taxon>
    </lineage>
</organism>
<evidence type="ECO:0000313" key="5">
    <source>
        <dbReference type="EMBL" id="MFH4982154.1"/>
    </source>
</evidence>
<keyword evidence="6" id="KW-1185">Reference proteome</keyword>
<dbReference type="PANTHER" id="PTHR22907">
    <property type="entry name" value="GH04558P"/>
    <property type="match status" value="1"/>
</dbReference>
<protein>
    <recommendedName>
        <fullName evidence="4">ZP domain-containing protein</fullName>
    </recommendedName>
</protein>
<evidence type="ECO:0000256" key="1">
    <source>
        <dbReference type="ARBA" id="ARBA00022460"/>
    </source>
</evidence>
<dbReference type="PROSITE" id="PS51034">
    <property type="entry name" value="ZP_2"/>
    <property type="match status" value="1"/>
</dbReference>
<evidence type="ECO:0000256" key="2">
    <source>
        <dbReference type="ARBA" id="ARBA00022729"/>
    </source>
</evidence>
<gene>
    <name evidence="5" type="ORF">AB6A40_008863</name>
</gene>
<keyword evidence="2 3" id="KW-0732">Signal</keyword>
<dbReference type="Pfam" id="PF25057">
    <property type="entry name" value="CUT_N"/>
    <property type="match status" value="1"/>
</dbReference>
<dbReference type="PANTHER" id="PTHR22907:SF58">
    <property type="entry name" value="ZP DOMAIN-CONTAINING PROTEIN"/>
    <property type="match status" value="1"/>
</dbReference>
<dbReference type="InterPro" id="IPR051962">
    <property type="entry name" value="Cuticlin"/>
</dbReference>
<sequence>MGPTFIPILLFHLTNTAIIAEIQRKPPELECLSDGLRLHFFPESPFCGHIYVKGFFLSADCHIDFTSTPFAQPFYFSIPYQGNCNVVRQRSINPSGVMYSVVVMVQHHYLFLTRSDNSYCLNCFYRDYHSKVTQSLEIG</sequence>
<dbReference type="GO" id="GO:0042302">
    <property type="term" value="F:structural constituent of cuticle"/>
    <property type="evidence" value="ECO:0007669"/>
    <property type="project" value="UniProtKB-KW"/>
</dbReference>
<dbReference type="AlphaFoldDB" id="A0ABD6EQA5"/>
<dbReference type="Proteomes" id="UP001608902">
    <property type="component" value="Unassembled WGS sequence"/>
</dbReference>
<proteinExistence type="predicted"/>
<feature type="signal peptide" evidence="3">
    <location>
        <begin position="1"/>
        <end position="16"/>
    </location>
</feature>
<name>A0ABD6EQA5_9BILA</name>
<dbReference type="InterPro" id="IPR001507">
    <property type="entry name" value="ZP_dom"/>
</dbReference>
<feature type="domain" description="ZP" evidence="4">
    <location>
        <begin position="30"/>
        <end position="139"/>
    </location>
</feature>